<proteinExistence type="predicted"/>
<feature type="non-terminal residue" evidence="1">
    <location>
        <position position="1"/>
    </location>
</feature>
<accession>A0A0F9AME2</accession>
<gene>
    <name evidence="1" type="ORF">LCGC14_2831460</name>
</gene>
<organism evidence="1">
    <name type="scientific">marine sediment metagenome</name>
    <dbReference type="NCBI Taxonomy" id="412755"/>
    <lineage>
        <taxon>unclassified sequences</taxon>
        <taxon>metagenomes</taxon>
        <taxon>ecological metagenomes</taxon>
    </lineage>
</organism>
<protein>
    <submittedName>
        <fullName evidence="1">Uncharacterized protein</fullName>
    </submittedName>
</protein>
<sequence>TLVGYLTSKMNGGTLSFARSRGNGQGAWGYLDAHFPNRTKGIVTTYNRSFGSVGQDYLVEY</sequence>
<comment type="caution">
    <text evidence="1">The sequence shown here is derived from an EMBL/GenBank/DDBJ whole genome shotgun (WGS) entry which is preliminary data.</text>
</comment>
<dbReference type="EMBL" id="LAZR01053935">
    <property type="protein sequence ID" value="KKK79644.1"/>
    <property type="molecule type" value="Genomic_DNA"/>
</dbReference>
<name>A0A0F9AME2_9ZZZZ</name>
<evidence type="ECO:0000313" key="1">
    <source>
        <dbReference type="EMBL" id="KKK79644.1"/>
    </source>
</evidence>
<reference evidence="1" key="1">
    <citation type="journal article" date="2015" name="Nature">
        <title>Complex archaea that bridge the gap between prokaryotes and eukaryotes.</title>
        <authorList>
            <person name="Spang A."/>
            <person name="Saw J.H."/>
            <person name="Jorgensen S.L."/>
            <person name="Zaremba-Niedzwiedzka K."/>
            <person name="Martijn J."/>
            <person name="Lind A.E."/>
            <person name="van Eijk R."/>
            <person name="Schleper C."/>
            <person name="Guy L."/>
            <person name="Ettema T.J."/>
        </authorList>
    </citation>
    <scope>NUCLEOTIDE SEQUENCE</scope>
</reference>
<dbReference type="AlphaFoldDB" id="A0A0F9AME2"/>